<dbReference type="AlphaFoldDB" id="A0A0C2JI25"/>
<dbReference type="Gene3D" id="3.40.50.300">
    <property type="entry name" value="P-loop containing nucleotide triphosphate hydrolases"/>
    <property type="match status" value="2"/>
</dbReference>
<name>A0A0C2JI25_THEKT</name>
<dbReference type="InterPro" id="IPR001401">
    <property type="entry name" value="Dynamin_GTPase"/>
</dbReference>
<comment type="caution">
    <text evidence="2">The sequence shown here is derived from an EMBL/GenBank/DDBJ whole genome shotgun (WGS) entry which is preliminary data.</text>
</comment>
<protein>
    <submittedName>
        <fullName evidence="2">Dynamin-related protein 1A</fullName>
    </submittedName>
</protein>
<dbReference type="GO" id="GO:0008017">
    <property type="term" value="F:microtubule binding"/>
    <property type="evidence" value="ECO:0007669"/>
    <property type="project" value="TreeGrafter"/>
</dbReference>
<dbReference type="OrthoDB" id="5061070at2759"/>
<sequence>MDELIQTINEIMDNLQEAGVTYDFQLPQIVVVGEQSAGKTSVLESFIGSLKIYSPDGNYLNELVLNLTVVDLPGLTKIAVGGQSDNVPENIMNLVLKHISNPNSIILAVIPAIVDLANSEALKLASKVDPYRLKYPKLRLPNHWCANKNRYDGFGNKLQEHFREHKLSSL</sequence>
<dbReference type="PANTHER" id="PTHR11566:SF21">
    <property type="entry name" value="DYNAMIN RELATED PROTEIN 1, ISOFORM A"/>
    <property type="match status" value="1"/>
</dbReference>
<dbReference type="InterPro" id="IPR022812">
    <property type="entry name" value="Dynamin"/>
</dbReference>
<dbReference type="GO" id="GO:0003924">
    <property type="term" value="F:GTPase activity"/>
    <property type="evidence" value="ECO:0007669"/>
    <property type="project" value="InterPro"/>
</dbReference>
<keyword evidence="3" id="KW-1185">Reference proteome</keyword>
<dbReference type="Pfam" id="PF00350">
    <property type="entry name" value="Dynamin_N"/>
    <property type="match status" value="1"/>
</dbReference>
<dbReference type="GO" id="GO:0016559">
    <property type="term" value="P:peroxisome fission"/>
    <property type="evidence" value="ECO:0007669"/>
    <property type="project" value="TreeGrafter"/>
</dbReference>
<dbReference type="PANTHER" id="PTHR11566">
    <property type="entry name" value="DYNAMIN"/>
    <property type="match status" value="1"/>
</dbReference>
<gene>
    <name evidence="2" type="ORF">RF11_01538</name>
</gene>
<dbReference type="GO" id="GO:0016020">
    <property type="term" value="C:membrane"/>
    <property type="evidence" value="ECO:0007669"/>
    <property type="project" value="TreeGrafter"/>
</dbReference>
<organism evidence="2 3">
    <name type="scientific">Thelohanellus kitauei</name>
    <name type="common">Myxosporean</name>
    <dbReference type="NCBI Taxonomy" id="669202"/>
    <lineage>
        <taxon>Eukaryota</taxon>
        <taxon>Metazoa</taxon>
        <taxon>Cnidaria</taxon>
        <taxon>Myxozoa</taxon>
        <taxon>Myxosporea</taxon>
        <taxon>Bivalvulida</taxon>
        <taxon>Platysporina</taxon>
        <taxon>Myxobolidae</taxon>
        <taxon>Thelohanellus</taxon>
    </lineage>
</organism>
<evidence type="ECO:0000313" key="3">
    <source>
        <dbReference type="Proteomes" id="UP000031668"/>
    </source>
</evidence>
<dbReference type="GO" id="GO:0005874">
    <property type="term" value="C:microtubule"/>
    <property type="evidence" value="ECO:0007669"/>
    <property type="project" value="TreeGrafter"/>
</dbReference>
<dbReference type="SUPFAM" id="SSF52540">
    <property type="entry name" value="P-loop containing nucleoside triphosphate hydrolases"/>
    <property type="match status" value="1"/>
</dbReference>
<evidence type="ECO:0000313" key="2">
    <source>
        <dbReference type="EMBL" id="KII68973.1"/>
    </source>
</evidence>
<reference evidence="2 3" key="1">
    <citation type="journal article" date="2014" name="Genome Biol. Evol.">
        <title>The genome of the myxosporean Thelohanellus kitauei shows adaptations to nutrient acquisition within its fish host.</title>
        <authorList>
            <person name="Yang Y."/>
            <person name="Xiong J."/>
            <person name="Zhou Z."/>
            <person name="Huo F."/>
            <person name="Miao W."/>
            <person name="Ran C."/>
            <person name="Liu Y."/>
            <person name="Zhang J."/>
            <person name="Feng J."/>
            <person name="Wang M."/>
            <person name="Wang M."/>
            <person name="Wang L."/>
            <person name="Yao B."/>
        </authorList>
    </citation>
    <scope>NUCLEOTIDE SEQUENCE [LARGE SCALE GENOMIC DNA]</scope>
    <source>
        <strain evidence="2">Wuqing</strain>
    </source>
</reference>
<dbReference type="GO" id="GO:0000266">
    <property type="term" value="P:mitochondrial fission"/>
    <property type="evidence" value="ECO:0007669"/>
    <property type="project" value="TreeGrafter"/>
</dbReference>
<dbReference type="SMART" id="SM00053">
    <property type="entry name" value="DYNc"/>
    <property type="match status" value="1"/>
</dbReference>
<dbReference type="GO" id="GO:0005525">
    <property type="term" value="F:GTP binding"/>
    <property type="evidence" value="ECO:0007669"/>
    <property type="project" value="InterPro"/>
</dbReference>
<dbReference type="GO" id="GO:0006897">
    <property type="term" value="P:endocytosis"/>
    <property type="evidence" value="ECO:0007669"/>
    <property type="project" value="TreeGrafter"/>
</dbReference>
<dbReference type="InterPro" id="IPR045063">
    <property type="entry name" value="Dynamin_N"/>
</dbReference>
<dbReference type="GO" id="GO:0048312">
    <property type="term" value="P:intracellular distribution of mitochondria"/>
    <property type="evidence" value="ECO:0007669"/>
    <property type="project" value="TreeGrafter"/>
</dbReference>
<feature type="domain" description="Dynamin GTPase" evidence="1">
    <location>
        <begin position="1"/>
        <end position="165"/>
    </location>
</feature>
<dbReference type="Proteomes" id="UP000031668">
    <property type="component" value="Unassembled WGS sequence"/>
</dbReference>
<dbReference type="InterPro" id="IPR027417">
    <property type="entry name" value="P-loop_NTPase"/>
</dbReference>
<evidence type="ECO:0000259" key="1">
    <source>
        <dbReference type="SMART" id="SM00053"/>
    </source>
</evidence>
<dbReference type="GO" id="GO:0005739">
    <property type="term" value="C:mitochondrion"/>
    <property type="evidence" value="ECO:0007669"/>
    <property type="project" value="TreeGrafter"/>
</dbReference>
<dbReference type="EMBL" id="JWZT01002658">
    <property type="protein sequence ID" value="KII68973.1"/>
    <property type="molecule type" value="Genomic_DNA"/>
</dbReference>
<proteinExistence type="predicted"/>
<accession>A0A0C2JI25</accession>